<gene>
    <name evidence="1" type="primary">AVEN_52750_1</name>
    <name evidence="1" type="ORF">CEXT_527801</name>
</gene>
<evidence type="ECO:0000313" key="2">
    <source>
        <dbReference type="Proteomes" id="UP001054945"/>
    </source>
</evidence>
<keyword evidence="2" id="KW-1185">Reference proteome</keyword>
<accession>A0AAV4XUU8</accession>
<protein>
    <submittedName>
        <fullName evidence="1">Uncharacterized protein</fullName>
    </submittedName>
</protein>
<dbReference type="Proteomes" id="UP001054945">
    <property type="component" value="Unassembled WGS sequence"/>
</dbReference>
<comment type="caution">
    <text evidence="1">The sequence shown here is derived from an EMBL/GenBank/DDBJ whole genome shotgun (WGS) entry which is preliminary data.</text>
</comment>
<proteinExistence type="predicted"/>
<organism evidence="1 2">
    <name type="scientific">Caerostris extrusa</name>
    <name type="common">Bark spider</name>
    <name type="synonym">Caerostris bankana</name>
    <dbReference type="NCBI Taxonomy" id="172846"/>
    <lineage>
        <taxon>Eukaryota</taxon>
        <taxon>Metazoa</taxon>
        <taxon>Ecdysozoa</taxon>
        <taxon>Arthropoda</taxon>
        <taxon>Chelicerata</taxon>
        <taxon>Arachnida</taxon>
        <taxon>Araneae</taxon>
        <taxon>Araneomorphae</taxon>
        <taxon>Entelegynae</taxon>
        <taxon>Araneoidea</taxon>
        <taxon>Araneidae</taxon>
        <taxon>Caerostris</taxon>
    </lineage>
</organism>
<dbReference type="GO" id="GO:0005929">
    <property type="term" value="C:cilium"/>
    <property type="evidence" value="ECO:0007669"/>
    <property type="project" value="TreeGrafter"/>
</dbReference>
<sequence length="141" mass="15744">MLNPKVLLSDSIFGGAYGSEEKIDWRRSMIFYKKGRIISIKLILNGNKLKSCDMEQRYYQAAETRNNLVAASQNLQGAHGFLPNIAFPYCAEEEVDTLNKTLAIVTDGKCPIGYGVGGRWKGYVTVRMAQLAEKLVAEYSL</sequence>
<name>A0AAV4XUU8_CAEEX</name>
<dbReference type="AlphaFoldDB" id="A0AAV4XUU8"/>
<dbReference type="PANTHER" id="PTHR21974">
    <property type="entry name" value="RE15880P"/>
    <property type="match status" value="1"/>
</dbReference>
<dbReference type="EMBL" id="BPLR01018197">
    <property type="protein sequence ID" value="GIY97665.1"/>
    <property type="molecule type" value="Genomic_DNA"/>
</dbReference>
<evidence type="ECO:0000313" key="1">
    <source>
        <dbReference type="EMBL" id="GIY97665.1"/>
    </source>
</evidence>
<reference evidence="1 2" key="1">
    <citation type="submission" date="2021-06" db="EMBL/GenBank/DDBJ databases">
        <title>Caerostris extrusa draft genome.</title>
        <authorList>
            <person name="Kono N."/>
            <person name="Arakawa K."/>
        </authorList>
    </citation>
    <scope>NUCLEOTIDE SEQUENCE [LARGE SCALE GENOMIC DNA]</scope>
</reference>
<dbReference type="PANTHER" id="PTHR21974:SF2">
    <property type="entry name" value="RE15880P"/>
    <property type="match status" value="1"/>
</dbReference>